<dbReference type="EMBL" id="CP116341">
    <property type="protein sequence ID" value="WOV84687.1"/>
    <property type="molecule type" value="Genomic_DNA"/>
</dbReference>
<dbReference type="PIRSF" id="PIRSF002070">
    <property type="entry name" value="SSB"/>
    <property type="match status" value="1"/>
</dbReference>
<evidence type="ECO:0000256" key="2">
    <source>
        <dbReference type="HAMAP-Rule" id="MF_00984"/>
    </source>
</evidence>
<dbReference type="Proteomes" id="UP001303532">
    <property type="component" value="Chromosome"/>
</dbReference>
<keyword evidence="1 2" id="KW-0238">DNA-binding</keyword>
<evidence type="ECO:0000256" key="4">
    <source>
        <dbReference type="SAM" id="MobiDB-lite"/>
    </source>
</evidence>
<dbReference type="RefSeq" id="WP_323692333.1">
    <property type="nucleotide sequence ID" value="NZ_CP116341.1"/>
</dbReference>
<proteinExistence type="inferred from homology"/>
<dbReference type="InterPro" id="IPR011344">
    <property type="entry name" value="ssDNA-bd"/>
</dbReference>
<protein>
    <recommendedName>
        <fullName evidence="2 3">Single-stranded DNA-binding protein</fullName>
        <shortName evidence="2">SSB</shortName>
    </recommendedName>
</protein>
<feature type="region of interest" description="Disordered" evidence="4">
    <location>
        <begin position="110"/>
        <end position="142"/>
    </location>
</feature>
<evidence type="ECO:0000313" key="5">
    <source>
        <dbReference type="EMBL" id="WOV84687.1"/>
    </source>
</evidence>
<feature type="compositionally biased region" description="Basic and acidic residues" evidence="4">
    <location>
        <begin position="125"/>
        <end position="142"/>
    </location>
</feature>
<comment type="subunit">
    <text evidence="2">Homotetramer.</text>
</comment>
<dbReference type="PROSITE" id="PS50935">
    <property type="entry name" value="SSB"/>
    <property type="match status" value="1"/>
</dbReference>
<dbReference type="PANTHER" id="PTHR10302:SF27">
    <property type="entry name" value="SINGLE-STRANDED DNA-BINDING PROTEIN"/>
    <property type="match status" value="1"/>
</dbReference>
<keyword evidence="6" id="KW-1185">Reference proteome</keyword>
<gene>
    <name evidence="5" type="primary">ssb</name>
    <name evidence="5" type="ORF">PGH26_01830</name>
</gene>
<dbReference type="NCBIfam" id="TIGR00621">
    <property type="entry name" value="ssb"/>
    <property type="match status" value="1"/>
</dbReference>
<dbReference type="InterPro" id="IPR000424">
    <property type="entry name" value="Primosome_PriB/ssb"/>
</dbReference>
<accession>A0ABZ0KZC4</accession>
<evidence type="ECO:0000256" key="1">
    <source>
        <dbReference type="ARBA" id="ARBA00023125"/>
    </source>
</evidence>
<sequence length="142" mass="15845">MNHVALVGRMTKDPEVRMIGDGRMQANFTLAVNRSFKNQQGDVDADFILCTIWGKTAENTAKHCGKGSLIGVSGRIQTRSYEREDRTRAYITQVAGEDVRFLITKKPSNEVHAAAQPQRSSSAADHFELPSQNHEKETLPIF</sequence>
<name>A0ABZ0KZC4_9BACL</name>
<dbReference type="InterPro" id="IPR012340">
    <property type="entry name" value="NA-bd_OB-fold"/>
</dbReference>
<reference evidence="5 6" key="1">
    <citation type="submission" date="2023-01" db="EMBL/GenBank/DDBJ databases">
        <title>Sporosarcina sp. nov., isolated from Korean tranditional fermented seafood 'Jeotgal'.</title>
        <authorList>
            <person name="Yang A.-I."/>
        </authorList>
    </citation>
    <scope>NUCLEOTIDE SEQUENCE [LARGE SCALE GENOMIC DNA]</scope>
    <source>
        <strain evidence="5 6">B2O-1</strain>
    </source>
</reference>
<organism evidence="5 6">
    <name type="scientific">Sporosarcina jeotgali</name>
    <dbReference type="NCBI Taxonomy" id="3020056"/>
    <lineage>
        <taxon>Bacteria</taxon>
        <taxon>Bacillati</taxon>
        <taxon>Bacillota</taxon>
        <taxon>Bacilli</taxon>
        <taxon>Bacillales</taxon>
        <taxon>Caryophanaceae</taxon>
        <taxon>Sporosarcina</taxon>
    </lineage>
</organism>
<dbReference type="SUPFAM" id="SSF50249">
    <property type="entry name" value="Nucleic acid-binding proteins"/>
    <property type="match status" value="1"/>
</dbReference>
<dbReference type="HAMAP" id="MF_00984">
    <property type="entry name" value="SSB"/>
    <property type="match status" value="1"/>
</dbReference>
<dbReference type="Gene3D" id="2.40.50.140">
    <property type="entry name" value="Nucleic acid-binding proteins"/>
    <property type="match status" value="1"/>
</dbReference>
<evidence type="ECO:0000256" key="3">
    <source>
        <dbReference type="PIRNR" id="PIRNR002070"/>
    </source>
</evidence>
<dbReference type="PANTHER" id="PTHR10302">
    <property type="entry name" value="SINGLE-STRANDED DNA-BINDING PROTEIN"/>
    <property type="match status" value="1"/>
</dbReference>
<dbReference type="CDD" id="cd04496">
    <property type="entry name" value="SSB_OBF"/>
    <property type="match status" value="1"/>
</dbReference>
<feature type="compositionally biased region" description="Low complexity" evidence="4">
    <location>
        <begin position="113"/>
        <end position="124"/>
    </location>
</feature>
<dbReference type="GO" id="GO:0003677">
    <property type="term" value="F:DNA binding"/>
    <property type="evidence" value="ECO:0007669"/>
    <property type="project" value="UniProtKB-KW"/>
</dbReference>
<comment type="caution">
    <text evidence="2">Lacks conserved residue(s) required for the propagation of feature annotation.</text>
</comment>
<dbReference type="Pfam" id="PF00436">
    <property type="entry name" value="SSB"/>
    <property type="match status" value="1"/>
</dbReference>
<evidence type="ECO:0000313" key="6">
    <source>
        <dbReference type="Proteomes" id="UP001303532"/>
    </source>
</evidence>